<dbReference type="PANTHER" id="PTHR47706">
    <property type="entry name" value="NMRA-LIKE FAMILY PROTEIN"/>
    <property type="match status" value="1"/>
</dbReference>
<dbReference type="Pfam" id="PF05368">
    <property type="entry name" value="NmrA"/>
    <property type="match status" value="1"/>
</dbReference>
<dbReference type="VEuPathDB" id="FungiDB:BD410DRAFT_805506"/>
<dbReference type="InterPro" id="IPR051609">
    <property type="entry name" value="NmrA/Isoflavone_reductase-like"/>
</dbReference>
<dbReference type="GO" id="GO:0016491">
    <property type="term" value="F:oxidoreductase activity"/>
    <property type="evidence" value="ECO:0007669"/>
    <property type="project" value="UniProtKB-KW"/>
</dbReference>
<dbReference type="InterPro" id="IPR045312">
    <property type="entry name" value="PCBER-like"/>
</dbReference>
<dbReference type="SUPFAM" id="SSF51735">
    <property type="entry name" value="NAD(P)-binding Rossmann-fold domains"/>
    <property type="match status" value="1"/>
</dbReference>
<dbReference type="PANTHER" id="PTHR47706:SF6">
    <property type="entry name" value="NMRA-LIKE FAMILY PROTEIN (AFU_ORTHOLOGUE AFUA_6G00280)"/>
    <property type="match status" value="1"/>
</dbReference>
<dbReference type="Gene3D" id="3.90.25.10">
    <property type="entry name" value="UDP-galactose 4-epimerase, domain 1"/>
    <property type="match status" value="1"/>
</dbReference>
<name>A0A4Y7PXR0_9AGAM</name>
<dbReference type="InterPro" id="IPR036291">
    <property type="entry name" value="NAD(P)-bd_dom_sf"/>
</dbReference>
<dbReference type="EMBL" id="ML170193">
    <property type="protein sequence ID" value="TDL19861.1"/>
    <property type="molecule type" value="Genomic_DNA"/>
</dbReference>
<feature type="domain" description="NmrA-like" evidence="3">
    <location>
        <begin position="3"/>
        <end position="248"/>
    </location>
</feature>
<dbReference type="InterPro" id="IPR008030">
    <property type="entry name" value="NmrA-like"/>
</dbReference>
<dbReference type="CDD" id="cd05259">
    <property type="entry name" value="PCBER_SDR_a"/>
    <property type="match status" value="1"/>
</dbReference>
<keyword evidence="5" id="KW-1185">Reference proteome</keyword>
<evidence type="ECO:0000313" key="4">
    <source>
        <dbReference type="EMBL" id="TDL19861.1"/>
    </source>
</evidence>
<gene>
    <name evidence="4" type="ORF">BD410DRAFT_805506</name>
</gene>
<sequence>MTQKQTVLIFGATGRTGVSLVNGLIDSHKFNVVAAIRPASKDKPEVAKLKSRGVEVRLVDILTIDDSTVDVLRGVDIVISATDHTTISAQKQLVDAAKKAGVKRLIPNDWGTPCVRGVRQYYDDKGVIQDYIREQGIGYTFIDVGIFPPVAKAQEFFPGHIESFARILGGGDVKNAFTDIDDIGTFVARIIRDPRTLNQYVFIWGEEATKRQALDIAEKVRGIKIETTIVSPAEAEKQLASARAAGGLPQIVTGYEYSFWVRGDNVVENAKKPEYGGALDARELYHDIQPRALIDFARSFEGICNIRSNRFNSLVDHLKDMDATKLWIQRSGNSPQLEEFGSFIHRNRNSPNDEIPLPLSSFTRLKSLHLSNTPLHINFVGQIHSIQQINVWPTQKGILSLADVVQCLTTCPNLTSLELSLQEPSQTTLLRDIPADIKHSYLRSLTLSMSPDSDPHALFDRLLLPALRRLDLAMSGSDKSDWPHLILMLSRSRPPLVSLHIHQVPMTELTLLECLSYAPTLIALTIDLIYCTGVTLASLTVDVTGANGRNVLCPLLKDVDFGFASQFTPDAMKQMILSRWPDSDQQNTFTHVGNKLRKLACFPFEWNSIRRDKDISRCFKNGLFFREYDSS</sequence>
<keyword evidence="2" id="KW-0560">Oxidoreductase</keyword>
<evidence type="ECO:0000313" key="5">
    <source>
        <dbReference type="Proteomes" id="UP000294933"/>
    </source>
</evidence>
<dbReference type="OrthoDB" id="9974981at2759"/>
<keyword evidence="1" id="KW-0521">NADP</keyword>
<evidence type="ECO:0000256" key="1">
    <source>
        <dbReference type="ARBA" id="ARBA00022857"/>
    </source>
</evidence>
<accession>A0A4Y7PXR0</accession>
<proteinExistence type="predicted"/>
<dbReference type="Gene3D" id="3.80.10.10">
    <property type="entry name" value="Ribonuclease Inhibitor"/>
    <property type="match status" value="1"/>
</dbReference>
<dbReference type="Proteomes" id="UP000294933">
    <property type="component" value="Unassembled WGS sequence"/>
</dbReference>
<protein>
    <submittedName>
        <fullName evidence="4">NAD(P)-binding protein</fullName>
    </submittedName>
</protein>
<reference evidence="4 5" key="1">
    <citation type="submission" date="2018-06" db="EMBL/GenBank/DDBJ databases">
        <title>A transcriptomic atlas of mushroom development highlights an independent origin of complex multicellularity.</title>
        <authorList>
            <consortium name="DOE Joint Genome Institute"/>
            <person name="Krizsan K."/>
            <person name="Almasi E."/>
            <person name="Merenyi Z."/>
            <person name="Sahu N."/>
            <person name="Viragh M."/>
            <person name="Koszo T."/>
            <person name="Mondo S."/>
            <person name="Kiss B."/>
            <person name="Balint B."/>
            <person name="Kues U."/>
            <person name="Barry K."/>
            <person name="Hegedus J.C."/>
            <person name="Henrissat B."/>
            <person name="Johnson J."/>
            <person name="Lipzen A."/>
            <person name="Ohm R."/>
            <person name="Nagy I."/>
            <person name="Pangilinan J."/>
            <person name="Yan J."/>
            <person name="Xiong Y."/>
            <person name="Grigoriev I.V."/>
            <person name="Hibbett D.S."/>
            <person name="Nagy L.G."/>
        </authorList>
    </citation>
    <scope>NUCLEOTIDE SEQUENCE [LARGE SCALE GENOMIC DNA]</scope>
    <source>
        <strain evidence="4 5">SZMC22713</strain>
    </source>
</reference>
<dbReference type="InterPro" id="IPR032675">
    <property type="entry name" value="LRR_dom_sf"/>
</dbReference>
<dbReference type="AlphaFoldDB" id="A0A4Y7PXR0"/>
<dbReference type="STRING" id="50990.A0A4Y7PXR0"/>
<evidence type="ECO:0000256" key="2">
    <source>
        <dbReference type="ARBA" id="ARBA00023002"/>
    </source>
</evidence>
<dbReference type="SUPFAM" id="SSF52047">
    <property type="entry name" value="RNI-like"/>
    <property type="match status" value="1"/>
</dbReference>
<dbReference type="Gene3D" id="3.40.50.720">
    <property type="entry name" value="NAD(P)-binding Rossmann-like Domain"/>
    <property type="match status" value="1"/>
</dbReference>
<evidence type="ECO:0000259" key="3">
    <source>
        <dbReference type="Pfam" id="PF05368"/>
    </source>
</evidence>
<organism evidence="4 5">
    <name type="scientific">Rickenella mellea</name>
    <dbReference type="NCBI Taxonomy" id="50990"/>
    <lineage>
        <taxon>Eukaryota</taxon>
        <taxon>Fungi</taxon>
        <taxon>Dikarya</taxon>
        <taxon>Basidiomycota</taxon>
        <taxon>Agaricomycotina</taxon>
        <taxon>Agaricomycetes</taxon>
        <taxon>Hymenochaetales</taxon>
        <taxon>Rickenellaceae</taxon>
        <taxon>Rickenella</taxon>
    </lineage>
</organism>